<feature type="region of interest" description="Disordered" evidence="4">
    <location>
        <begin position="1"/>
        <end position="112"/>
    </location>
</feature>
<sequence>MVKLDCKEAYGNVSSDSSDDEDWTENVIPRKRKNLSGNVASVSPNGNTSITENGTNTKDIKHDLEAAGCTPKRRTRQKLNFESTNNSLAESHKGSRSPGSTGEKSGQSSYKKLGEAVTERLYKSFQENQYPDRAMKEKLAEELGITSRQVILCLIAVPVGLSPSATKEASAGKSAVKKDASTSQTDQKPEQEVVLRESSHNGVGKKESPKAGASKVDRSKEANAGKSAVKKDASTSQTDQKPEQEVVIKESSHNGVGKKESTKAGASKVDRCSGAKRRRKLATDGSHRQKSSTPNSTRQKTKSNHEASEATNGSRRQNSSTPKSRRQKTKLAGEASEATGGSSIQNSSTPNSKRRKTKSDHEASNPVLSGKKIAKTAKSSSGTPKTKEKLSDRIQTRSRKSIA</sequence>
<evidence type="ECO:0000256" key="1">
    <source>
        <dbReference type="ARBA" id="ARBA00004123"/>
    </source>
</evidence>
<dbReference type="Gene3D" id="1.10.10.60">
    <property type="entry name" value="Homeodomain-like"/>
    <property type="match status" value="1"/>
</dbReference>
<dbReference type="GO" id="GO:0005634">
    <property type="term" value="C:nucleus"/>
    <property type="evidence" value="ECO:0007669"/>
    <property type="project" value="UniProtKB-SubCell"/>
</dbReference>
<dbReference type="SUPFAM" id="SSF46689">
    <property type="entry name" value="Homeodomain-like"/>
    <property type="match status" value="1"/>
</dbReference>
<keyword evidence="3 6" id="KW-0371">Homeobox</keyword>
<feature type="region of interest" description="Disordered" evidence="4">
    <location>
        <begin position="163"/>
        <end position="403"/>
    </location>
</feature>
<proteinExistence type="predicted"/>
<feature type="compositionally biased region" description="Polar residues" evidence="4">
    <location>
        <begin position="339"/>
        <end position="351"/>
    </location>
</feature>
<name>A0A438EPK1_VITVI</name>
<keyword evidence="3 6" id="KW-0238">DNA-binding</keyword>
<dbReference type="Proteomes" id="UP000288805">
    <property type="component" value="Unassembled WGS sequence"/>
</dbReference>
<dbReference type="CDD" id="cd00086">
    <property type="entry name" value="homeodomain"/>
    <property type="match status" value="1"/>
</dbReference>
<feature type="compositionally biased region" description="Basic and acidic residues" evidence="4">
    <location>
        <begin position="240"/>
        <end position="273"/>
    </location>
</feature>
<organism evidence="6 7">
    <name type="scientific">Vitis vinifera</name>
    <name type="common">Grape</name>
    <dbReference type="NCBI Taxonomy" id="29760"/>
    <lineage>
        <taxon>Eukaryota</taxon>
        <taxon>Viridiplantae</taxon>
        <taxon>Streptophyta</taxon>
        <taxon>Embryophyta</taxon>
        <taxon>Tracheophyta</taxon>
        <taxon>Spermatophyta</taxon>
        <taxon>Magnoliopsida</taxon>
        <taxon>eudicotyledons</taxon>
        <taxon>Gunneridae</taxon>
        <taxon>Pentapetalae</taxon>
        <taxon>rosids</taxon>
        <taxon>Vitales</taxon>
        <taxon>Vitaceae</taxon>
        <taxon>Viteae</taxon>
        <taxon>Vitis</taxon>
    </lineage>
</organism>
<dbReference type="AlphaFoldDB" id="A0A438EPK1"/>
<feature type="domain" description="Homeobox" evidence="5">
    <location>
        <begin position="116"/>
        <end position="150"/>
    </location>
</feature>
<evidence type="ECO:0000259" key="5">
    <source>
        <dbReference type="Pfam" id="PF00046"/>
    </source>
</evidence>
<dbReference type="PANTHER" id="PTHR12628:SF13">
    <property type="entry name" value="HOMEOBOX PROTEIN HAT3.1"/>
    <property type="match status" value="1"/>
</dbReference>
<evidence type="ECO:0000313" key="7">
    <source>
        <dbReference type="Proteomes" id="UP000288805"/>
    </source>
</evidence>
<dbReference type="GO" id="GO:0003677">
    <property type="term" value="F:DNA binding"/>
    <property type="evidence" value="ECO:0007669"/>
    <property type="project" value="UniProtKB-KW"/>
</dbReference>
<comment type="caution">
    <text evidence="6">The sequence shown here is derived from an EMBL/GenBank/DDBJ whole genome shotgun (WGS) entry which is preliminary data.</text>
</comment>
<feature type="compositionally biased region" description="Basic and acidic residues" evidence="4">
    <location>
        <begin position="187"/>
        <end position="233"/>
    </location>
</feature>
<dbReference type="InterPro" id="IPR009057">
    <property type="entry name" value="Homeodomain-like_sf"/>
</dbReference>
<reference evidence="6 7" key="1">
    <citation type="journal article" date="2018" name="PLoS Genet.">
        <title>Population sequencing reveals clonal diversity and ancestral inbreeding in the grapevine cultivar Chardonnay.</title>
        <authorList>
            <person name="Roach M.J."/>
            <person name="Johnson D.L."/>
            <person name="Bohlmann J."/>
            <person name="van Vuuren H.J."/>
            <person name="Jones S.J."/>
            <person name="Pretorius I.S."/>
            <person name="Schmidt S.A."/>
            <person name="Borneman A.R."/>
        </authorList>
    </citation>
    <scope>NUCLEOTIDE SEQUENCE [LARGE SCALE GENOMIC DNA]</scope>
    <source>
        <strain evidence="7">cv. Chardonnay</strain>
        <tissue evidence="6">Leaf</tissue>
    </source>
</reference>
<feature type="compositionally biased region" description="Polar residues" evidence="4">
    <location>
        <begin position="78"/>
        <end position="89"/>
    </location>
</feature>
<accession>A0A438EPK1</accession>
<gene>
    <name evidence="6" type="primary">PRH_2</name>
    <name evidence="6" type="ORF">CK203_076690</name>
</gene>
<keyword evidence="2 3" id="KW-0539">Nucleus</keyword>
<dbReference type="Pfam" id="PF00046">
    <property type="entry name" value="Homeodomain"/>
    <property type="match status" value="1"/>
</dbReference>
<comment type="subcellular location">
    <subcellularLocation>
        <location evidence="1 3">Nucleus</location>
    </subcellularLocation>
</comment>
<dbReference type="PANTHER" id="PTHR12628">
    <property type="entry name" value="POLYCOMB-LIKE TRANSCRIPTION FACTOR"/>
    <property type="match status" value="1"/>
</dbReference>
<evidence type="ECO:0000313" key="6">
    <source>
        <dbReference type="EMBL" id="RVW49676.1"/>
    </source>
</evidence>
<feature type="compositionally biased region" description="Basic and acidic residues" evidence="4">
    <location>
        <begin position="385"/>
        <end position="395"/>
    </location>
</feature>
<feature type="compositionally biased region" description="Polar residues" evidence="4">
    <location>
        <begin position="35"/>
        <end position="57"/>
    </location>
</feature>
<feature type="compositionally biased region" description="Polar residues" evidence="4">
    <location>
        <begin position="309"/>
        <end position="322"/>
    </location>
</feature>
<dbReference type="InterPro" id="IPR001356">
    <property type="entry name" value="HD"/>
</dbReference>
<feature type="compositionally biased region" description="Polar residues" evidence="4">
    <location>
        <begin position="97"/>
        <end position="110"/>
    </location>
</feature>
<evidence type="ECO:0000256" key="2">
    <source>
        <dbReference type="ARBA" id="ARBA00023242"/>
    </source>
</evidence>
<evidence type="ECO:0000256" key="3">
    <source>
        <dbReference type="RuleBase" id="RU000682"/>
    </source>
</evidence>
<evidence type="ECO:0000256" key="4">
    <source>
        <dbReference type="SAM" id="MobiDB-lite"/>
    </source>
</evidence>
<protein>
    <submittedName>
        <fullName evidence="6">Pathogenesis-related homeodomain protein</fullName>
    </submittedName>
</protein>
<dbReference type="EMBL" id="QGNW01001221">
    <property type="protein sequence ID" value="RVW49676.1"/>
    <property type="molecule type" value="Genomic_DNA"/>
</dbReference>